<comment type="caution">
    <text evidence="11">The sequence shown here is derived from an EMBL/GenBank/DDBJ whole genome shotgun (WGS) entry which is preliminary data.</text>
</comment>
<feature type="compositionally biased region" description="Polar residues" evidence="9">
    <location>
        <begin position="1"/>
        <end position="14"/>
    </location>
</feature>
<keyword evidence="12" id="KW-1185">Reference proteome</keyword>
<proteinExistence type="predicted"/>
<keyword evidence="8" id="KW-0472">Membrane</keyword>
<keyword evidence="4" id="KW-0597">Phosphoprotein</keyword>
<dbReference type="Proteomes" id="UP000265768">
    <property type="component" value="Unassembled WGS sequence"/>
</dbReference>
<dbReference type="InterPro" id="IPR036890">
    <property type="entry name" value="HATPase_C_sf"/>
</dbReference>
<dbReference type="PROSITE" id="PS50109">
    <property type="entry name" value="HIS_KIN"/>
    <property type="match status" value="1"/>
</dbReference>
<comment type="catalytic activity">
    <reaction evidence="1">
        <text>ATP + protein L-histidine = ADP + protein N-phospho-L-histidine.</text>
        <dbReference type="EC" id="2.7.13.3"/>
    </reaction>
</comment>
<dbReference type="RefSeq" id="WP_119926476.1">
    <property type="nucleotide sequence ID" value="NZ_QZEY01000003.1"/>
</dbReference>
<evidence type="ECO:0000256" key="1">
    <source>
        <dbReference type="ARBA" id="ARBA00000085"/>
    </source>
</evidence>
<dbReference type="GO" id="GO:0005886">
    <property type="term" value="C:plasma membrane"/>
    <property type="evidence" value="ECO:0007669"/>
    <property type="project" value="UniProtKB-SubCell"/>
</dbReference>
<dbReference type="InterPro" id="IPR005467">
    <property type="entry name" value="His_kinase_dom"/>
</dbReference>
<dbReference type="InterPro" id="IPR003661">
    <property type="entry name" value="HisK_dim/P_dom"/>
</dbReference>
<dbReference type="Pfam" id="PF00512">
    <property type="entry name" value="HisKA"/>
    <property type="match status" value="1"/>
</dbReference>
<dbReference type="SUPFAM" id="SSF55874">
    <property type="entry name" value="ATPase domain of HSP90 chaperone/DNA topoisomerase II/histidine kinase"/>
    <property type="match status" value="1"/>
</dbReference>
<dbReference type="GO" id="GO:0000155">
    <property type="term" value="F:phosphorelay sensor kinase activity"/>
    <property type="evidence" value="ECO:0007669"/>
    <property type="project" value="InterPro"/>
</dbReference>
<evidence type="ECO:0000256" key="9">
    <source>
        <dbReference type="SAM" id="MobiDB-lite"/>
    </source>
</evidence>
<dbReference type="InterPro" id="IPR050428">
    <property type="entry name" value="TCS_sensor_his_kinase"/>
</dbReference>
<dbReference type="PANTHER" id="PTHR45436">
    <property type="entry name" value="SENSOR HISTIDINE KINASE YKOH"/>
    <property type="match status" value="1"/>
</dbReference>
<evidence type="ECO:0000256" key="4">
    <source>
        <dbReference type="ARBA" id="ARBA00022553"/>
    </source>
</evidence>
<keyword evidence="7 11" id="KW-0418">Kinase</keyword>
<dbReference type="EC" id="2.7.13.3" evidence="3"/>
<keyword evidence="5" id="KW-0808">Transferase</keyword>
<dbReference type="OrthoDB" id="3224230at2"/>
<dbReference type="EMBL" id="QZEY01000003">
    <property type="protein sequence ID" value="RJL33517.1"/>
    <property type="molecule type" value="Genomic_DNA"/>
</dbReference>
<evidence type="ECO:0000256" key="5">
    <source>
        <dbReference type="ARBA" id="ARBA00022679"/>
    </source>
</evidence>
<evidence type="ECO:0000259" key="10">
    <source>
        <dbReference type="PROSITE" id="PS50109"/>
    </source>
</evidence>
<evidence type="ECO:0000256" key="2">
    <source>
        <dbReference type="ARBA" id="ARBA00004236"/>
    </source>
</evidence>
<reference evidence="11 12" key="1">
    <citation type="submission" date="2018-09" db="EMBL/GenBank/DDBJ databases">
        <title>YIM 75507 draft genome.</title>
        <authorList>
            <person name="Tang S."/>
            <person name="Feng Y."/>
        </authorList>
    </citation>
    <scope>NUCLEOTIDE SEQUENCE [LARGE SCALE GENOMIC DNA]</scope>
    <source>
        <strain evidence="11 12">YIM 75507</strain>
    </source>
</reference>
<dbReference type="Pfam" id="PF02518">
    <property type="entry name" value="HATPase_c"/>
    <property type="match status" value="1"/>
</dbReference>
<dbReference type="InterPro" id="IPR036097">
    <property type="entry name" value="HisK_dim/P_sf"/>
</dbReference>
<dbReference type="AlphaFoldDB" id="A0A3A4B5A5"/>
<dbReference type="Gene3D" id="1.10.287.130">
    <property type="match status" value="1"/>
</dbReference>
<evidence type="ECO:0000313" key="12">
    <source>
        <dbReference type="Proteomes" id="UP000265768"/>
    </source>
</evidence>
<organism evidence="11 12">
    <name type="scientific">Bailinhaonella thermotolerans</name>
    <dbReference type="NCBI Taxonomy" id="1070861"/>
    <lineage>
        <taxon>Bacteria</taxon>
        <taxon>Bacillati</taxon>
        <taxon>Actinomycetota</taxon>
        <taxon>Actinomycetes</taxon>
        <taxon>Streptosporangiales</taxon>
        <taxon>Streptosporangiaceae</taxon>
        <taxon>Bailinhaonella</taxon>
    </lineage>
</organism>
<dbReference type="PANTHER" id="PTHR45436:SF5">
    <property type="entry name" value="SENSOR HISTIDINE KINASE TRCS"/>
    <property type="match status" value="1"/>
</dbReference>
<dbReference type="SUPFAM" id="SSF47384">
    <property type="entry name" value="Homodimeric domain of signal transducing histidine kinase"/>
    <property type="match status" value="1"/>
</dbReference>
<evidence type="ECO:0000313" key="11">
    <source>
        <dbReference type="EMBL" id="RJL33517.1"/>
    </source>
</evidence>
<protein>
    <recommendedName>
        <fullName evidence="3">histidine kinase</fullName>
        <ecNumber evidence="3">2.7.13.3</ecNumber>
    </recommendedName>
</protein>
<accession>A0A3A4B5A5</accession>
<comment type="subcellular location">
    <subcellularLocation>
        <location evidence="2">Cell membrane</location>
    </subcellularLocation>
</comment>
<feature type="region of interest" description="Disordered" evidence="9">
    <location>
        <begin position="1"/>
        <end position="59"/>
    </location>
</feature>
<keyword evidence="8" id="KW-1133">Transmembrane helix</keyword>
<evidence type="ECO:0000256" key="3">
    <source>
        <dbReference type="ARBA" id="ARBA00012438"/>
    </source>
</evidence>
<feature type="domain" description="Histidine kinase" evidence="10">
    <location>
        <begin position="71"/>
        <end position="281"/>
    </location>
</feature>
<dbReference type="InterPro" id="IPR003594">
    <property type="entry name" value="HATPase_dom"/>
</dbReference>
<name>A0A3A4B5A5_9ACTN</name>
<dbReference type="SMART" id="SM00387">
    <property type="entry name" value="HATPase_c"/>
    <property type="match status" value="1"/>
</dbReference>
<evidence type="ECO:0000256" key="8">
    <source>
        <dbReference type="ARBA" id="ARBA00022989"/>
    </source>
</evidence>
<evidence type="ECO:0000256" key="7">
    <source>
        <dbReference type="ARBA" id="ARBA00022777"/>
    </source>
</evidence>
<dbReference type="CDD" id="cd00075">
    <property type="entry name" value="HATPase"/>
    <property type="match status" value="1"/>
</dbReference>
<dbReference type="CDD" id="cd00082">
    <property type="entry name" value="HisKA"/>
    <property type="match status" value="1"/>
</dbReference>
<keyword evidence="6" id="KW-0812">Transmembrane</keyword>
<gene>
    <name evidence="11" type="ORF">D5H75_12165</name>
</gene>
<sequence length="283" mass="29782">MSGRTARQGSTRTPETPDPNPAPAVRHEPAPGFAISPSFARPAPRRSTAGAGRGHDADGIGSEAQRRFVANASHELRTPLTLQRAMAEVALADPDASAGSLRAVLTRLLASGRHQERLIEALLTLARGHQGVRHPEPVDLAELAARSLARVPEPGPRVRSDLRPAPVYGDAALLDRLVANLLDNAVHHNVPGGWIEITTRADQAGAILTVANGGPLIPPDRVSALLQPFQRLDPARRASGDRLGLGLSIVQAIAQAHHAALRPRPLPQGGLQVTIAFPPAPPS</sequence>
<dbReference type="Gene3D" id="3.30.565.10">
    <property type="entry name" value="Histidine kinase-like ATPase, C-terminal domain"/>
    <property type="match status" value="1"/>
</dbReference>
<evidence type="ECO:0000256" key="6">
    <source>
        <dbReference type="ARBA" id="ARBA00022692"/>
    </source>
</evidence>
<dbReference type="SMART" id="SM00388">
    <property type="entry name" value="HisKA"/>
    <property type="match status" value="1"/>
</dbReference>